<dbReference type="AlphaFoldDB" id="A0A3N1L1T1"/>
<keyword evidence="1" id="KW-0285">Flavoprotein</keyword>
<dbReference type="EMBL" id="RJKX01000016">
    <property type="protein sequence ID" value="ROP83475.1"/>
    <property type="molecule type" value="Genomic_DNA"/>
</dbReference>
<sequence length="343" mass="36601">MSDTDILDRAILDQPLFETPITRLFGIRHPILCGGLMWLADARYVAAAVNAGAMGFITARTFPDFDAFRAELRLCAELTGGKPFGVNLFISGRAEENAVLDRYIDILADEGVRLIETAGNTPEAFLPKLKAAGCIVLHKVSAVRHGLRAEKAGVDALAIVGQECGGHPGLHFVGTMVQGALAARSFRIPFALGGGIGCGEQLVGALGLGADAIVMGSRMTVASEVWAHADYKQKVLATTEADSRLVMASFRNTYRCLDNTAARAVAELEAAGERDFALYMPHVRGTNARDAYTTGDWERGILSMGQSAAFADAIKPVADILAEILTDAARARDRMDRLRPPAG</sequence>
<dbReference type="InterPro" id="IPR004136">
    <property type="entry name" value="NMO"/>
</dbReference>
<dbReference type="RefSeq" id="WP_197735684.1">
    <property type="nucleotide sequence ID" value="NZ_AP019700.1"/>
</dbReference>
<evidence type="ECO:0000256" key="3">
    <source>
        <dbReference type="ARBA" id="ARBA00023002"/>
    </source>
</evidence>
<evidence type="ECO:0000256" key="2">
    <source>
        <dbReference type="ARBA" id="ARBA00022643"/>
    </source>
</evidence>
<keyword evidence="2" id="KW-0288">FMN</keyword>
<dbReference type="InterPro" id="IPR013785">
    <property type="entry name" value="Aldolase_TIM"/>
</dbReference>
<comment type="caution">
    <text evidence="4">The sequence shown here is derived from an EMBL/GenBank/DDBJ whole genome shotgun (WGS) entry which is preliminary data.</text>
</comment>
<evidence type="ECO:0000313" key="5">
    <source>
        <dbReference type="Proteomes" id="UP000278222"/>
    </source>
</evidence>
<protein>
    <submittedName>
        <fullName evidence="4">Nitronate monooxygenase</fullName>
    </submittedName>
</protein>
<dbReference type="PANTHER" id="PTHR32332">
    <property type="entry name" value="2-NITROPROPANE DIOXYGENASE"/>
    <property type="match status" value="1"/>
</dbReference>
<name>A0A3N1L1T1_9PROT</name>
<dbReference type="Pfam" id="PF03060">
    <property type="entry name" value="NMO"/>
    <property type="match status" value="1"/>
</dbReference>
<evidence type="ECO:0000256" key="1">
    <source>
        <dbReference type="ARBA" id="ARBA00022630"/>
    </source>
</evidence>
<keyword evidence="5" id="KW-1185">Reference proteome</keyword>
<accession>A0A3N1L1T1</accession>
<dbReference type="Gene3D" id="3.20.20.70">
    <property type="entry name" value="Aldolase class I"/>
    <property type="match status" value="1"/>
</dbReference>
<dbReference type="Proteomes" id="UP000278222">
    <property type="component" value="Unassembled WGS sequence"/>
</dbReference>
<dbReference type="PANTHER" id="PTHR32332:SF20">
    <property type="entry name" value="2-NITROPROPANE DIOXYGENASE-LIKE PROTEIN"/>
    <property type="match status" value="1"/>
</dbReference>
<gene>
    <name evidence="4" type="ORF">EDC65_4122</name>
</gene>
<proteinExistence type="predicted"/>
<dbReference type="CDD" id="cd04730">
    <property type="entry name" value="NPD_like"/>
    <property type="match status" value="1"/>
</dbReference>
<keyword evidence="3" id="KW-0560">Oxidoreductase</keyword>
<reference evidence="4 5" key="1">
    <citation type="submission" date="2018-11" db="EMBL/GenBank/DDBJ databases">
        <title>Genomic Encyclopedia of Type Strains, Phase IV (KMG-IV): sequencing the most valuable type-strain genomes for metagenomic binning, comparative biology and taxonomic classification.</title>
        <authorList>
            <person name="Goeker M."/>
        </authorList>
    </citation>
    <scope>NUCLEOTIDE SEQUENCE [LARGE SCALE GENOMIC DNA]</scope>
    <source>
        <strain evidence="4 5">DSM 5900</strain>
    </source>
</reference>
<dbReference type="SUPFAM" id="SSF51412">
    <property type="entry name" value="Inosine monophosphate dehydrogenase (IMPDH)"/>
    <property type="match status" value="1"/>
</dbReference>
<keyword evidence="4" id="KW-0503">Monooxygenase</keyword>
<evidence type="ECO:0000313" key="4">
    <source>
        <dbReference type="EMBL" id="ROP83475.1"/>
    </source>
</evidence>
<dbReference type="GO" id="GO:0018580">
    <property type="term" value="F:nitronate monooxygenase activity"/>
    <property type="evidence" value="ECO:0007669"/>
    <property type="project" value="InterPro"/>
</dbReference>
<organism evidence="4 5">
    <name type="scientific">Stella humosa</name>
    <dbReference type="NCBI Taxonomy" id="94"/>
    <lineage>
        <taxon>Bacteria</taxon>
        <taxon>Pseudomonadati</taxon>
        <taxon>Pseudomonadota</taxon>
        <taxon>Alphaproteobacteria</taxon>
        <taxon>Rhodospirillales</taxon>
        <taxon>Stellaceae</taxon>
        <taxon>Stella</taxon>
    </lineage>
</organism>